<dbReference type="InterPro" id="IPR027268">
    <property type="entry name" value="Peptidase_M4/M1_CTD_sf"/>
</dbReference>
<comment type="cofactor">
    <cofactor evidence="1">
        <name>Zn(2+)</name>
        <dbReference type="ChEBI" id="CHEBI:29105"/>
    </cofactor>
</comment>
<proteinExistence type="inferred from homology"/>
<dbReference type="GO" id="GO:0006508">
    <property type="term" value="P:proteolysis"/>
    <property type="evidence" value="ECO:0007669"/>
    <property type="project" value="UniProtKB-KW"/>
</dbReference>
<protein>
    <recommendedName>
        <fullName evidence="9">Peptidase M1 membrane alanine aminopeptidase domain-containing protein</fullName>
    </recommendedName>
</protein>
<name>A0A4U8UQ64_STECR</name>
<dbReference type="AlphaFoldDB" id="A0A4U8UQ64"/>
<evidence type="ECO:0000256" key="4">
    <source>
        <dbReference type="ARBA" id="ARBA00022670"/>
    </source>
</evidence>
<evidence type="ECO:0000256" key="6">
    <source>
        <dbReference type="ARBA" id="ARBA00022801"/>
    </source>
</evidence>
<dbReference type="InterPro" id="IPR001930">
    <property type="entry name" value="Peptidase_M1"/>
</dbReference>
<reference evidence="10 11" key="2">
    <citation type="journal article" date="2019" name="G3 (Bethesda)">
        <title>Hybrid Assembly of the Genome of the Entomopathogenic Nematode Steinernema carpocapsae Identifies the X-Chromosome.</title>
        <authorList>
            <person name="Serra L."/>
            <person name="Macchietto M."/>
            <person name="Macias-Munoz A."/>
            <person name="McGill C.J."/>
            <person name="Rodriguez I.M."/>
            <person name="Rodriguez B."/>
            <person name="Murad R."/>
            <person name="Mortazavi A."/>
        </authorList>
    </citation>
    <scope>NUCLEOTIDE SEQUENCE [LARGE SCALE GENOMIC DNA]</scope>
    <source>
        <strain evidence="10 11">ALL</strain>
    </source>
</reference>
<dbReference type="PANTHER" id="PTHR11533:SF174">
    <property type="entry name" value="PUROMYCIN-SENSITIVE AMINOPEPTIDASE-RELATED"/>
    <property type="match status" value="1"/>
</dbReference>
<dbReference type="Proteomes" id="UP000298663">
    <property type="component" value="Unassembled WGS sequence"/>
</dbReference>
<accession>A0A4U8UQ64</accession>
<evidence type="ECO:0000256" key="5">
    <source>
        <dbReference type="ARBA" id="ARBA00022723"/>
    </source>
</evidence>
<keyword evidence="6" id="KW-0378">Hydrolase</keyword>
<dbReference type="Gene3D" id="2.60.40.1730">
    <property type="entry name" value="tricorn interacting facor f3 domain"/>
    <property type="match status" value="1"/>
</dbReference>
<dbReference type="GO" id="GO:0005615">
    <property type="term" value="C:extracellular space"/>
    <property type="evidence" value="ECO:0007669"/>
    <property type="project" value="TreeGrafter"/>
</dbReference>
<comment type="similarity">
    <text evidence="2">Belongs to the peptidase M1 family.</text>
</comment>
<evidence type="ECO:0000256" key="3">
    <source>
        <dbReference type="ARBA" id="ARBA00022438"/>
    </source>
</evidence>
<dbReference type="PANTHER" id="PTHR11533">
    <property type="entry name" value="PROTEASE M1 ZINC METALLOPROTEASE"/>
    <property type="match status" value="1"/>
</dbReference>
<evidence type="ECO:0000256" key="1">
    <source>
        <dbReference type="ARBA" id="ARBA00001947"/>
    </source>
</evidence>
<feature type="domain" description="Peptidase M1 membrane alanine aminopeptidase" evidence="9">
    <location>
        <begin position="210"/>
        <end position="275"/>
    </location>
</feature>
<dbReference type="GO" id="GO:0016020">
    <property type="term" value="C:membrane"/>
    <property type="evidence" value="ECO:0007669"/>
    <property type="project" value="TreeGrafter"/>
</dbReference>
<dbReference type="OrthoDB" id="5834039at2759"/>
<dbReference type="InterPro" id="IPR042097">
    <property type="entry name" value="Aminopeptidase_N-like_N_sf"/>
</dbReference>
<evidence type="ECO:0000256" key="7">
    <source>
        <dbReference type="ARBA" id="ARBA00022833"/>
    </source>
</evidence>
<dbReference type="STRING" id="34508.A0A4U8UQ64"/>
<sequence>MAFGCRHVALSNTNGFRFQWNDKLAIWTFDATRPISTYLFAIVIGEFSSNCGFDPLLGDDICIWRFSNAEFWNETAELIIEDMSRFQSEMTDYLLIDPGMRLHIVIIPLQLNGMENAGLLYISENVSDCKGHNCTFCLAVAHGRQTVADSLWKDPFPRNDAPMDWWDDIWLSESLTSYLSAPRPFKHTLVNDITEDPIVSLKWATDIPRLVYTKGAVLISMLEDVIGPNRMRRLLRNYVRINQYKTANTTTFLTLLDEISQVRGTFSRVTSFLRTFPSTRRRSSKDGSSLGAIHSYLSILTLK</sequence>
<dbReference type="InterPro" id="IPR050344">
    <property type="entry name" value="Peptidase_M1_aminopeptidases"/>
</dbReference>
<evidence type="ECO:0000313" key="10">
    <source>
        <dbReference type="EMBL" id="TMS35176.1"/>
    </source>
</evidence>
<dbReference type="EMBL" id="AZBU02000001">
    <property type="protein sequence ID" value="TMS35176.1"/>
    <property type="molecule type" value="Genomic_DNA"/>
</dbReference>
<comment type="caution">
    <text evidence="10">The sequence shown here is derived from an EMBL/GenBank/DDBJ whole genome shotgun (WGS) entry which is preliminary data.</text>
</comment>
<dbReference type="GO" id="GO:0008270">
    <property type="term" value="F:zinc ion binding"/>
    <property type="evidence" value="ECO:0007669"/>
    <property type="project" value="InterPro"/>
</dbReference>
<keyword evidence="7" id="KW-0862">Zinc</keyword>
<keyword evidence="5" id="KW-0479">Metal-binding</keyword>
<dbReference type="SUPFAM" id="SSF63737">
    <property type="entry name" value="Leukotriene A4 hydrolase N-terminal domain"/>
    <property type="match status" value="1"/>
</dbReference>
<reference evidence="10 11" key="1">
    <citation type="journal article" date="2015" name="Genome Biol.">
        <title>Comparative genomics of Steinernema reveals deeply conserved gene regulatory networks.</title>
        <authorList>
            <person name="Dillman A.R."/>
            <person name="Macchietto M."/>
            <person name="Porter C.F."/>
            <person name="Rogers A."/>
            <person name="Williams B."/>
            <person name="Antoshechkin I."/>
            <person name="Lee M.M."/>
            <person name="Goodwin Z."/>
            <person name="Lu X."/>
            <person name="Lewis E.E."/>
            <person name="Goodrich-Blair H."/>
            <person name="Stock S.P."/>
            <person name="Adams B.J."/>
            <person name="Sternberg P.W."/>
            <person name="Mortazavi A."/>
        </authorList>
    </citation>
    <scope>NUCLEOTIDE SEQUENCE [LARGE SCALE GENOMIC DNA]</scope>
    <source>
        <strain evidence="10 11">ALL</strain>
    </source>
</reference>
<dbReference type="Gene3D" id="1.10.390.10">
    <property type="entry name" value="Neutral Protease Domain 2"/>
    <property type="match status" value="2"/>
</dbReference>
<dbReference type="GO" id="GO:0070006">
    <property type="term" value="F:metalloaminopeptidase activity"/>
    <property type="evidence" value="ECO:0007669"/>
    <property type="project" value="TreeGrafter"/>
</dbReference>
<organism evidence="10 11">
    <name type="scientific">Steinernema carpocapsae</name>
    <name type="common">Entomopathogenic nematode</name>
    <dbReference type="NCBI Taxonomy" id="34508"/>
    <lineage>
        <taxon>Eukaryota</taxon>
        <taxon>Metazoa</taxon>
        <taxon>Ecdysozoa</taxon>
        <taxon>Nematoda</taxon>
        <taxon>Chromadorea</taxon>
        <taxon>Rhabditida</taxon>
        <taxon>Tylenchina</taxon>
        <taxon>Panagrolaimomorpha</taxon>
        <taxon>Strongyloidoidea</taxon>
        <taxon>Steinernematidae</taxon>
        <taxon>Steinernema</taxon>
    </lineage>
</organism>
<dbReference type="GO" id="GO:0005737">
    <property type="term" value="C:cytoplasm"/>
    <property type="evidence" value="ECO:0007669"/>
    <property type="project" value="TreeGrafter"/>
</dbReference>
<dbReference type="SUPFAM" id="SSF55486">
    <property type="entry name" value="Metalloproteases ('zincins'), catalytic domain"/>
    <property type="match status" value="1"/>
</dbReference>
<dbReference type="GO" id="GO:0043171">
    <property type="term" value="P:peptide catabolic process"/>
    <property type="evidence" value="ECO:0007669"/>
    <property type="project" value="TreeGrafter"/>
</dbReference>
<evidence type="ECO:0000256" key="8">
    <source>
        <dbReference type="ARBA" id="ARBA00023049"/>
    </source>
</evidence>
<evidence type="ECO:0000256" key="2">
    <source>
        <dbReference type="ARBA" id="ARBA00010136"/>
    </source>
</evidence>
<dbReference type="GO" id="GO:0042277">
    <property type="term" value="F:peptide binding"/>
    <property type="evidence" value="ECO:0007669"/>
    <property type="project" value="TreeGrafter"/>
</dbReference>
<keyword evidence="8" id="KW-0482">Metalloprotease</keyword>
<evidence type="ECO:0000313" key="11">
    <source>
        <dbReference type="Proteomes" id="UP000298663"/>
    </source>
</evidence>
<evidence type="ECO:0000259" key="9">
    <source>
        <dbReference type="Pfam" id="PF01433"/>
    </source>
</evidence>
<dbReference type="PRINTS" id="PR00756">
    <property type="entry name" value="ALADIPTASE"/>
</dbReference>
<keyword evidence="4" id="KW-0645">Protease</keyword>
<dbReference type="Pfam" id="PF01433">
    <property type="entry name" value="Peptidase_M1"/>
    <property type="match status" value="1"/>
</dbReference>
<keyword evidence="3" id="KW-0031">Aminopeptidase</keyword>
<keyword evidence="11" id="KW-1185">Reference proteome</keyword>
<gene>
    <name evidence="10" type="ORF">L596_002630</name>
</gene>
<dbReference type="InterPro" id="IPR014782">
    <property type="entry name" value="Peptidase_M1_dom"/>
</dbReference>